<dbReference type="RefSeq" id="WP_307689786.1">
    <property type="nucleotide sequence ID" value="NZ_JAUSRO010000006.1"/>
</dbReference>
<dbReference type="SMART" id="SM01130">
    <property type="entry name" value="DHDPS"/>
    <property type="match status" value="1"/>
</dbReference>
<dbReference type="PIRSF" id="PIRSF001365">
    <property type="entry name" value="DHDPS"/>
    <property type="match status" value="1"/>
</dbReference>
<dbReference type="Proteomes" id="UP001226867">
    <property type="component" value="Unassembled WGS sequence"/>
</dbReference>
<feature type="site" description="Part of a proton relay during catalysis" evidence="12">
    <location>
        <position position="57"/>
    </location>
</feature>
<dbReference type="PANTHER" id="PTHR12128:SF66">
    <property type="entry name" value="4-HYDROXY-2-OXOGLUTARATE ALDOLASE, MITOCHONDRIAL"/>
    <property type="match status" value="1"/>
</dbReference>
<evidence type="ECO:0000256" key="6">
    <source>
        <dbReference type="ARBA" id="ARBA00022605"/>
    </source>
</evidence>
<comment type="function">
    <text evidence="1 12">Catalyzes the condensation of (S)-aspartate-beta-semialdehyde [(S)-ASA] and pyruvate to 4-hydroxy-tetrahydrodipicolinate (HTPA).</text>
</comment>
<evidence type="ECO:0000256" key="10">
    <source>
        <dbReference type="ARBA" id="ARBA00023270"/>
    </source>
</evidence>
<gene>
    <name evidence="12" type="primary">dapA</name>
    <name evidence="14" type="ORF">J2W36_002221</name>
</gene>
<dbReference type="Pfam" id="PF00701">
    <property type="entry name" value="DHDPS"/>
    <property type="match status" value="1"/>
</dbReference>
<evidence type="ECO:0000256" key="13">
    <source>
        <dbReference type="PIRNR" id="PIRNR001365"/>
    </source>
</evidence>
<name>A0ABT9S6I4_9BURK</name>
<dbReference type="GO" id="GO:0008840">
    <property type="term" value="F:4-hydroxy-tetrahydrodipicolinate synthase activity"/>
    <property type="evidence" value="ECO:0007669"/>
    <property type="project" value="UniProtKB-EC"/>
</dbReference>
<dbReference type="PROSITE" id="PS00665">
    <property type="entry name" value="DHDPS_1"/>
    <property type="match status" value="1"/>
</dbReference>
<evidence type="ECO:0000256" key="12">
    <source>
        <dbReference type="HAMAP-Rule" id="MF_00418"/>
    </source>
</evidence>
<evidence type="ECO:0000256" key="3">
    <source>
        <dbReference type="ARBA" id="ARBA00007592"/>
    </source>
</evidence>
<protein>
    <recommendedName>
        <fullName evidence="4 12">4-hydroxy-tetrahydrodipicolinate synthase</fullName>
        <shortName evidence="12">HTPA synthase</shortName>
        <ecNumber evidence="4 12">4.3.3.7</ecNumber>
    </recommendedName>
</protein>
<comment type="caution">
    <text evidence="12">Was originally thought to be a dihydrodipicolinate synthase (DHDPS), catalyzing the condensation of (S)-aspartate-beta-semialdehyde [(S)-ASA] and pyruvate to dihydrodipicolinate (DHDP). However, it was shown in E.coli that the product of the enzymatic reaction is not dihydrodipicolinate but in fact (4S)-4-hydroxy-2,3,4,5-tetrahydro-(2S)-dipicolinic acid (HTPA), and that the consecutive dehydration reaction leading to DHDP is not spontaneous but catalyzed by DapB.</text>
</comment>
<keyword evidence="9 12" id="KW-0456">Lyase</keyword>
<comment type="caution">
    <text evidence="14">The sequence shown here is derived from an EMBL/GenBank/DDBJ whole genome shotgun (WGS) entry which is preliminary data.</text>
</comment>
<comment type="similarity">
    <text evidence="3 12 13">Belongs to the DapA family.</text>
</comment>
<evidence type="ECO:0000256" key="7">
    <source>
        <dbReference type="ARBA" id="ARBA00022915"/>
    </source>
</evidence>
<dbReference type="EC" id="4.3.3.7" evidence="4 12"/>
<feature type="binding site" evidence="12">
    <location>
        <position position="58"/>
    </location>
    <ligand>
        <name>pyruvate</name>
        <dbReference type="ChEBI" id="CHEBI:15361"/>
    </ligand>
</feature>
<keyword evidence="5 12" id="KW-0963">Cytoplasm</keyword>
<dbReference type="SUPFAM" id="SSF51569">
    <property type="entry name" value="Aldolase"/>
    <property type="match status" value="1"/>
</dbReference>
<comment type="subcellular location">
    <subcellularLocation>
        <location evidence="12">Cytoplasm</location>
    </subcellularLocation>
</comment>
<dbReference type="CDD" id="cd00950">
    <property type="entry name" value="DHDPS"/>
    <property type="match status" value="1"/>
</dbReference>
<feature type="site" description="Part of a proton relay during catalysis" evidence="12">
    <location>
        <position position="119"/>
    </location>
</feature>
<organism evidence="14 15">
    <name type="scientific">Variovorax ginsengisoli</name>
    <dbReference type="NCBI Taxonomy" id="363844"/>
    <lineage>
        <taxon>Bacteria</taxon>
        <taxon>Pseudomonadati</taxon>
        <taxon>Pseudomonadota</taxon>
        <taxon>Betaproteobacteria</taxon>
        <taxon>Burkholderiales</taxon>
        <taxon>Comamonadaceae</taxon>
        <taxon>Variovorax</taxon>
    </lineage>
</organism>
<sequence>MHHFSNASTTATTADFSGLWVPLVTPFRAGAVDHVALAALARRLGSTGIAGLVVCGSTGEAAALDDDEKLAVLDTVAAATPELPRMMGLAGEHLGHTLSAVRRLASRPLAALLVPPPSYIRPSQDGLHTWFAAIADASGVPIVVYDIPYRTGSTLALSTMRALAEHPRIQAVKDCGGDAGKTRALLADGRLQMLAGEDAQIFSLLCEGGTGAIAASAHLHTDRFVAMMRAIREERLADARGLWQALVPLIDAMFAEPNPAAVKALLAHQGDLADELRAPMTPASAALRTRLLAAHAAVLSPR</sequence>
<comment type="catalytic activity">
    <reaction evidence="11 12">
        <text>L-aspartate 4-semialdehyde + pyruvate = (2S,4S)-4-hydroxy-2,3,4,5-tetrahydrodipicolinate + H2O + H(+)</text>
        <dbReference type="Rhea" id="RHEA:34171"/>
        <dbReference type="ChEBI" id="CHEBI:15361"/>
        <dbReference type="ChEBI" id="CHEBI:15377"/>
        <dbReference type="ChEBI" id="CHEBI:15378"/>
        <dbReference type="ChEBI" id="CHEBI:67139"/>
        <dbReference type="ChEBI" id="CHEBI:537519"/>
        <dbReference type="EC" id="4.3.3.7"/>
    </reaction>
</comment>
<dbReference type="InterPro" id="IPR013785">
    <property type="entry name" value="Aldolase_TIM"/>
</dbReference>
<evidence type="ECO:0000313" key="14">
    <source>
        <dbReference type="EMBL" id="MDP9899970.1"/>
    </source>
</evidence>
<evidence type="ECO:0000256" key="1">
    <source>
        <dbReference type="ARBA" id="ARBA00003294"/>
    </source>
</evidence>
<evidence type="ECO:0000256" key="4">
    <source>
        <dbReference type="ARBA" id="ARBA00012086"/>
    </source>
</evidence>
<evidence type="ECO:0000256" key="5">
    <source>
        <dbReference type="ARBA" id="ARBA00022490"/>
    </source>
</evidence>
<proteinExistence type="inferred from homology"/>
<dbReference type="PRINTS" id="PR00146">
    <property type="entry name" value="DHPICSNTHASE"/>
</dbReference>
<evidence type="ECO:0000256" key="11">
    <source>
        <dbReference type="ARBA" id="ARBA00047836"/>
    </source>
</evidence>
<evidence type="ECO:0000313" key="15">
    <source>
        <dbReference type="Proteomes" id="UP001226867"/>
    </source>
</evidence>
<feature type="active site" description="Proton donor/acceptor" evidence="12">
    <location>
        <position position="145"/>
    </location>
</feature>
<reference evidence="14 15" key="1">
    <citation type="submission" date="2023-07" db="EMBL/GenBank/DDBJ databases">
        <title>Sorghum-associated microbial communities from plants grown in Nebraska, USA.</title>
        <authorList>
            <person name="Schachtman D."/>
        </authorList>
    </citation>
    <scope>NUCLEOTIDE SEQUENCE [LARGE SCALE GENOMIC DNA]</scope>
    <source>
        <strain evidence="14 15">DS1607</strain>
    </source>
</reference>
<comment type="subunit">
    <text evidence="12">Homotetramer; dimer of dimers.</text>
</comment>
<evidence type="ECO:0000256" key="2">
    <source>
        <dbReference type="ARBA" id="ARBA00005120"/>
    </source>
</evidence>
<keyword evidence="8 12" id="KW-0457">Lysine biosynthesis</keyword>
<dbReference type="PROSITE" id="PS00666">
    <property type="entry name" value="DHDPS_2"/>
    <property type="match status" value="1"/>
</dbReference>
<dbReference type="InterPro" id="IPR020625">
    <property type="entry name" value="Schiff_base-form_aldolases_AS"/>
</dbReference>
<dbReference type="HAMAP" id="MF_00418">
    <property type="entry name" value="DapA"/>
    <property type="match status" value="1"/>
</dbReference>
<evidence type="ECO:0000256" key="9">
    <source>
        <dbReference type="ARBA" id="ARBA00023239"/>
    </source>
</evidence>
<dbReference type="InterPro" id="IPR005263">
    <property type="entry name" value="DapA"/>
</dbReference>
<keyword evidence="7 12" id="KW-0220">Diaminopimelate biosynthesis</keyword>
<feature type="active site" description="Schiff-base intermediate with substrate" evidence="12">
    <location>
        <position position="173"/>
    </location>
</feature>
<comment type="pathway">
    <text evidence="2 12">Amino-acid biosynthesis; L-lysine biosynthesis via DAP pathway; (S)-tetrahydrodipicolinate from L-aspartate: step 3/4.</text>
</comment>
<feature type="binding site" evidence="12">
    <location>
        <position position="213"/>
    </location>
    <ligand>
        <name>pyruvate</name>
        <dbReference type="ChEBI" id="CHEBI:15361"/>
    </ligand>
</feature>
<accession>A0ABT9S6I4</accession>
<dbReference type="EMBL" id="JAUSRO010000006">
    <property type="protein sequence ID" value="MDP9899970.1"/>
    <property type="molecule type" value="Genomic_DNA"/>
</dbReference>
<keyword evidence="10 12" id="KW-0704">Schiff base</keyword>
<dbReference type="Gene3D" id="3.20.20.70">
    <property type="entry name" value="Aldolase class I"/>
    <property type="match status" value="1"/>
</dbReference>
<dbReference type="InterPro" id="IPR002220">
    <property type="entry name" value="DapA-like"/>
</dbReference>
<evidence type="ECO:0000256" key="8">
    <source>
        <dbReference type="ARBA" id="ARBA00023154"/>
    </source>
</evidence>
<keyword evidence="6 12" id="KW-0028">Amino-acid biosynthesis</keyword>
<dbReference type="InterPro" id="IPR020624">
    <property type="entry name" value="Schiff_base-form_aldolases_CS"/>
</dbReference>
<keyword evidence="15" id="KW-1185">Reference proteome</keyword>
<dbReference type="PANTHER" id="PTHR12128">
    <property type="entry name" value="DIHYDRODIPICOLINATE SYNTHASE"/>
    <property type="match status" value="1"/>
</dbReference>